<dbReference type="PANTHER" id="PTHR11668">
    <property type="entry name" value="SERINE/THREONINE PROTEIN PHOSPHATASE"/>
    <property type="match status" value="1"/>
</dbReference>
<dbReference type="EMBL" id="MLAK01000167">
    <property type="protein sequence ID" value="OHT15922.1"/>
    <property type="molecule type" value="Genomic_DNA"/>
</dbReference>
<dbReference type="SUPFAM" id="SSF56300">
    <property type="entry name" value="Metallo-dependent phosphatases"/>
    <property type="match status" value="1"/>
</dbReference>
<evidence type="ECO:0000256" key="3">
    <source>
        <dbReference type="ARBA" id="ARBA00022801"/>
    </source>
</evidence>
<dbReference type="OrthoDB" id="10495845at2759"/>
<evidence type="ECO:0000313" key="12">
    <source>
        <dbReference type="Proteomes" id="UP000179807"/>
    </source>
</evidence>
<evidence type="ECO:0000313" key="11">
    <source>
        <dbReference type="EMBL" id="OHT15922.1"/>
    </source>
</evidence>
<evidence type="ECO:0000256" key="4">
    <source>
        <dbReference type="ARBA" id="ARBA00022912"/>
    </source>
</evidence>
<dbReference type="InterPro" id="IPR029052">
    <property type="entry name" value="Metallo-depent_PP-like"/>
</dbReference>
<dbReference type="CDD" id="cd00144">
    <property type="entry name" value="MPP_PPP_family"/>
    <property type="match status" value="1"/>
</dbReference>
<dbReference type="GO" id="GO:0005634">
    <property type="term" value="C:nucleus"/>
    <property type="evidence" value="ECO:0007669"/>
    <property type="project" value="TreeGrafter"/>
</dbReference>
<gene>
    <name evidence="11" type="primary">sds21</name>
    <name evidence="11" type="ORF">TRFO_13572</name>
</gene>
<dbReference type="Pfam" id="PF00149">
    <property type="entry name" value="Metallophos"/>
    <property type="match status" value="1"/>
</dbReference>
<keyword evidence="12" id="KW-1185">Reference proteome</keyword>
<sequence>MHHRERETVADSVLSQFLPLILSNEQEIATLGTVLPIPQFDSDDILELCRTTLDIVKKQPHALELKPPVFIIGDIHGDLHDLLRIFNRIQEFDNQILMLGDYIDRGGFSLEVCIVLFAMVSKFPNNFFLLRGNHEFPNVLSENSLEIELKAMYGKNQLFEEIHRVFSYLPLVATIGDQYFCVHGGISQHFNSIDDVKNLEYPIASINHKLVEELLWSDPCTKITNYLESTRGRGVLFGAGAVKSFMENTGYKMVIRAHQCVINGISKFADCVITVFSSSFYNSEENKGAFIYVNEDFEIESVVLTPLRPIRRQVALFANAPSRCKSSKHIPKSLLAAKNKVASVRYVKPPLARPRTKSSSASPKKFGFQQQKSPGLPVLASIPE</sequence>
<keyword evidence="4" id="KW-0904">Protein phosphatase</keyword>
<dbReference type="InterPro" id="IPR006186">
    <property type="entry name" value="Ser/Thr-sp_prot-phosphatase"/>
</dbReference>
<comment type="caution">
    <text evidence="11">The sequence shown here is derived from an EMBL/GenBank/DDBJ whole genome shotgun (WGS) entry which is preliminary data.</text>
</comment>
<evidence type="ECO:0000256" key="2">
    <source>
        <dbReference type="ARBA" id="ARBA00022723"/>
    </source>
</evidence>
<evidence type="ECO:0000256" key="5">
    <source>
        <dbReference type="ARBA" id="ARBA00023211"/>
    </source>
</evidence>
<keyword evidence="2" id="KW-0479">Metal-binding</keyword>
<evidence type="ECO:0000256" key="9">
    <source>
        <dbReference type="SAM" id="MobiDB-lite"/>
    </source>
</evidence>
<dbReference type="EC" id="3.1.3.16" evidence="8"/>
<comment type="similarity">
    <text evidence="8">Belongs to the PPP phosphatase family.</text>
</comment>
<dbReference type="GeneID" id="94832035"/>
<comment type="catalytic activity">
    <reaction evidence="6">
        <text>O-phospho-L-seryl-[protein] + H2O = L-seryl-[protein] + phosphate</text>
        <dbReference type="Rhea" id="RHEA:20629"/>
        <dbReference type="Rhea" id="RHEA-COMP:9863"/>
        <dbReference type="Rhea" id="RHEA-COMP:11604"/>
        <dbReference type="ChEBI" id="CHEBI:15377"/>
        <dbReference type="ChEBI" id="CHEBI:29999"/>
        <dbReference type="ChEBI" id="CHEBI:43474"/>
        <dbReference type="ChEBI" id="CHEBI:83421"/>
        <dbReference type="EC" id="3.1.3.16"/>
    </reaction>
</comment>
<proteinExistence type="inferred from homology"/>
<dbReference type="Proteomes" id="UP000179807">
    <property type="component" value="Unassembled WGS sequence"/>
</dbReference>
<evidence type="ECO:0000256" key="7">
    <source>
        <dbReference type="ARBA" id="ARBA00048336"/>
    </source>
</evidence>
<dbReference type="InterPro" id="IPR004843">
    <property type="entry name" value="Calcineurin-like_PHP"/>
</dbReference>
<dbReference type="PROSITE" id="PS00125">
    <property type="entry name" value="SER_THR_PHOSPHATASE"/>
    <property type="match status" value="1"/>
</dbReference>
<dbReference type="GO" id="GO:0005737">
    <property type="term" value="C:cytoplasm"/>
    <property type="evidence" value="ECO:0007669"/>
    <property type="project" value="TreeGrafter"/>
</dbReference>
<accession>A0A1J4KXL5</accession>
<evidence type="ECO:0000256" key="1">
    <source>
        <dbReference type="ARBA" id="ARBA00001936"/>
    </source>
</evidence>
<keyword evidence="5" id="KW-0464">Manganese</keyword>
<comment type="catalytic activity">
    <reaction evidence="7 8">
        <text>O-phospho-L-threonyl-[protein] + H2O = L-threonyl-[protein] + phosphate</text>
        <dbReference type="Rhea" id="RHEA:47004"/>
        <dbReference type="Rhea" id="RHEA-COMP:11060"/>
        <dbReference type="Rhea" id="RHEA-COMP:11605"/>
        <dbReference type="ChEBI" id="CHEBI:15377"/>
        <dbReference type="ChEBI" id="CHEBI:30013"/>
        <dbReference type="ChEBI" id="CHEBI:43474"/>
        <dbReference type="ChEBI" id="CHEBI:61977"/>
        <dbReference type="EC" id="3.1.3.16"/>
    </reaction>
</comment>
<dbReference type="VEuPathDB" id="TrichDB:TRFO_13572"/>
<name>A0A1J4KXL5_9EUKA</name>
<dbReference type="Gene3D" id="3.60.21.10">
    <property type="match status" value="1"/>
</dbReference>
<evidence type="ECO:0000259" key="10">
    <source>
        <dbReference type="PROSITE" id="PS00125"/>
    </source>
</evidence>
<keyword evidence="3 8" id="KW-0378">Hydrolase</keyword>
<comment type="cofactor">
    <cofactor evidence="1">
        <name>Mn(2+)</name>
        <dbReference type="ChEBI" id="CHEBI:29035"/>
    </cofactor>
</comment>
<reference evidence="11" key="1">
    <citation type="submission" date="2016-10" db="EMBL/GenBank/DDBJ databases">
        <authorList>
            <person name="Benchimol M."/>
            <person name="Almeida L.G."/>
            <person name="Vasconcelos A.T."/>
            <person name="Perreira-Neves A."/>
            <person name="Rosa I.A."/>
            <person name="Tasca T."/>
            <person name="Bogo M.R."/>
            <person name="de Souza W."/>
        </authorList>
    </citation>
    <scope>NUCLEOTIDE SEQUENCE [LARGE SCALE GENOMIC DNA]</scope>
    <source>
        <strain evidence="11">K</strain>
    </source>
</reference>
<organism evidence="11 12">
    <name type="scientific">Tritrichomonas foetus</name>
    <dbReference type="NCBI Taxonomy" id="1144522"/>
    <lineage>
        <taxon>Eukaryota</taxon>
        <taxon>Metamonada</taxon>
        <taxon>Parabasalia</taxon>
        <taxon>Tritrichomonadida</taxon>
        <taxon>Tritrichomonadidae</taxon>
        <taxon>Tritrichomonas</taxon>
    </lineage>
</organism>
<dbReference type="AlphaFoldDB" id="A0A1J4KXL5"/>
<protein>
    <recommendedName>
        <fullName evidence="8">Serine/threonine-protein phosphatase</fullName>
        <ecNumber evidence="8">3.1.3.16</ecNumber>
    </recommendedName>
</protein>
<dbReference type="GO" id="GO:0046872">
    <property type="term" value="F:metal ion binding"/>
    <property type="evidence" value="ECO:0007669"/>
    <property type="project" value="UniProtKB-KW"/>
</dbReference>
<dbReference type="PANTHER" id="PTHR11668:SF300">
    <property type="entry name" value="SERINE_THREONINE-PROTEIN PHOSPHATASE"/>
    <property type="match status" value="1"/>
</dbReference>
<dbReference type="SMART" id="SM00156">
    <property type="entry name" value="PP2Ac"/>
    <property type="match status" value="1"/>
</dbReference>
<dbReference type="GO" id="GO:0004722">
    <property type="term" value="F:protein serine/threonine phosphatase activity"/>
    <property type="evidence" value="ECO:0007669"/>
    <property type="project" value="UniProtKB-EC"/>
</dbReference>
<feature type="compositionally biased region" description="Polar residues" evidence="9">
    <location>
        <begin position="357"/>
        <end position="373"/>
    </location>
</feature>
<feature type="region of interest" description="Disordered" evidence="9">
    <location>
        <begin position="351"/>
        <end position="384"/>
    </location>
</feature>
<dbReference type="RefSeq" id="XP_068369058.1">
    <property type="nucleotide sequence ID" value="XM_068497331.1"/>
</dbReference>
<evidence type="ECO:0000256" key="8">
    <source>
        <dbReference type="RuleBase" id="RU004273"/>
    </source>
</evidence>
<evidence type="ECO:0000256" key="6">
    <source>
        <dbReference type="ARBA" id="ARBA00047761"/>
    </source>
</evidence>
<dbReference type="PRINTS" id="PR00114">
    <property type="entry name" value="STPHPHTASE"/>
</dbReference>
<feature type="domain" description="Serine/threonine specific protein phosphatases" evidence="10">
    <location>
        <begin position="130"/>
        <end position="135"/>
    </location>
</feature>
<dbReference type="InterPro" id="IPR050341">
    <property type="entry name" value="PP1_catalytic_subunit"/>
</dbReference>